<dbReference type="Proteomes" id="UP000236621">
    <property type="component" value="Unassembled WGS sequence"/>
</dbReference>
<dbReference type="InterPro" id="IPR045759">
    <property type="entry name" value="Ap4A_phos1/2_N"/>
</dbReference>
<dbReference type="PANTHER" id="PTHR38420">
    <property type="entry name" value="AP-4-A PHOSPHORYLASE II"/>
    <property type="match status" value="1"/>
</dbReference>
<evidence type="ECO:0000313" key="5">
    <source>
        <dbReference type="EMBL" id="PNY22822.1"/>
    </source>
</evidence>
<feature type="domain" description="ATP adenylyltransferase C-terminal" evidence="3">
    <location>
        <begin position="680"/>
        <end position="806"/>
    </location>
</feature>
<dbReference type="EMBL" id="NRSZ01001171">
    <property type="protein sequence ID" value="PNY22822.1"/>
    <property type="molecule type" value="Genomic_DNA"/>
</dbReference>
<evidence type="ECO:0000313" key="6">
    <source>
        <dbReference type="Proteomes" id="UP000236621"/>
    </source>
</evidence>
<feature type="compositionally biased region" description="Low complexity" evidence="1">
    <location>
        <begin position="111"/>
        <end position="126"/>
    </location>
</feature>
<feature type="region of interest" description="Disordered" evidence="1">
    <location>
        <begin position="540"/>
        <end position="567"/>
    </location>
</feature>
<comment type="caution">
    <text evidence="5">The sequence shown here is derived from an EMBL/GenBank/DDBJ whole genome shotgun (WGS) entry which is preliminary data.</text>
</comment>
<evidence type="ECO:0000256" key="2">
    <source>
        <dbReference type="SAM" id="SignalP"/>
    </source>
</evidence>
<protein>
    <submittedName>
        <fullName evidence="5">Uncharacterized protein</fullName>
    </submittedName>
</protein>
<keyword evidence="6" id="KW-1185">Reference proteome</keyword>
<dbReference type="GO" id="GO:0005524">
    <property type="term" value="F:ATP binding"/>
    <property type="evidence" value="ECO:0007669"/>
    <property type="project" value="InterPro"/>
</dbReference>
<evidence type="ECO:0000256" key="1">
    <source>
        <dbReference type="SAM" id="MobiDB-lite"/>
    </source>
</evidence>
<feature type="compositionally biased region" description="Low complexity" evidence="1">
    <location>
        <begin position="465"/>
        <end position="476"/>
    </location>
</feature>
<feature type="compositionally biased region" description="Basic residues" evidence="1">
    <location>
        <begin position="314"/>
        <end position="331"/>
    </location>
</feature>
<feature type="compositionally biased region" description="Pro residues" evidence="1">
    <location>
        <begin position="546"/>
        <end position="567"/>
    </location>
</feature>
<dbReference type="Pfam" id="PF19327">
    <property type="entry name" value="Ap4A_phos_N"/>
    <property type="match status" value="1"/>
</dbReference>
<feature type="region of interest" description="Disordered" evidence="1">
    <location>
        <begin position="191"/>
        <end position="212"/>
    </location>
</feature>
<dbReference type="InterPro" id="IPR009163">
    <property type="entry name" value="Ap4A_phos1/2"/>
</dbReference>
<dbReference type="Gene3D" id="3.30.428.70">
    <property type="match status" value="1"/>
</dbReference>
<dbReference type="InterPro" id="IPR036265">
    <property type="entry name" value="HIT-like_sf"/>
</dbReference>
<feature type="domain" description="Ap4A phosphorylase 1/2 N-terminal" evidence="4">
    <location>
        <begin position="495"/>
        <end position="658"/>
    </location>
</feature>
<dbReference type="PANTHER" id="PTHR38420:SF3">
    <property type="entry name" value="5',5'''-P-1,P-4-TETRAPHOSPHATE PHOSPHORYLASE 2"/>
    <property type="match status" value="1"/>
</dbReference>
<accession>A0A2K3Q5L2</accession>
<dbReference type="OrthoDB" id="10267950at2759"/>
<feature type="compositionally biased region" description="Basic and acidic residues" evidence="1">
    <location>
        <begin position="92"/>
        <end position="101"/>
    </location>
</feature>
<proteinExistence type="predicted"/>
<dbReference type="SUPFAM" id="SSF54197">
    <property type="entry name" value="HIT-like"/>
    <property type="match status" value="1"/>
</dbReference>
<dbReference type="GO" id="GO:0003877">
    <property type="term" value="F:ATP:ADP adenylyltransferase activity"/>
    <property type="evidence" value="ECO:0007669"/>
    <property type="project" value="InterPro"/>
</dbReference>
<sequence>MHEHRHAMSWLLWRAWRHLLCFLGSQNAYVTPASKSFNATLPRLLQPPHPPNLETPCARRQSRRPRPEHSSRPRSNGNDAPRRRQPPRRHGRRDEHPDVDTAKVGGRATQPGVPAHAARAARARAVPPDPRLRDRLLGAVPADARRAVRRRRAGPRAGRRAELLCAQGQRLQRLLREARMGVDDAGLCPVPAHAPERRRRPRPHAEAAARRRALGGRDGLVVPRDAVVLRRAHRRPWLPLDGRQVRARGAGDGEGGRGRRRDAHGGGVQGGRRPVGGRARHLGARLPAGARHRVPDARGGLAGAAVERRPARGAVRRHAGRGAQERRRRGRDARGTGRGQVRAGGRGEDGAGGDGAEPVDAADDGHLLPHVVRKAYGARDGHGGSVCGVRRAPVRAGAEAHRGIAGDIDGNTGLHRRGSDEALIPGLSTTGHGEPAPGLQYSNWQQWSSKQASDTAAHGPLPPMTSSGRLTTSLSSHIVQPPSEADLTIMSRVRAPVNLPELVTTAFAKARLDGELHYFPTQVTTLRVGSIPFQLRFSPALANKPRGPPPDARSPRPHQPADPFADPPPGLFIADLGPAHYLVLNKFAVVPEHFILATRAFRPQTHVLEAADLDAARACLGAYEAAGGGALFAFFNCGQHSGASQPHRHIQLLPVARMRDGLDAGGAWHVLAERRDLDEAPFVTFSETIGTGMPSADLRAAYLRLYRRACRAVAAHAGARPADEEAPAEGEARISYNMAMTSGTLVVCPRLAEGGAVLRRGEAVGRLALNGTVLAGTALVKGEAEWEALRGDPRALADALRLIGVPREGFDEGTEL</sequence>
<organism evidence="5 6">
    <name type="scientific">Tolypocladium capitatum</name>
    <dbReference type="NCBI Taxonomy" id="45235"/>
    <lineage>
        <taxon>Eukaryota</taxon>
        <taxon>Fungi</taxon>
        <taxon>Dikarya</taxon>
        <taxon>Ascomycota</taxon>
        <taxon>Pezizomycotina</taxon>
        <taxon>Sordariomycetes</taxon>
        <taxon>Hypocreomycetidae</taxon>
        <taxon>Hypocreales</taxon>
        <taxon>Ophiocordycipitaceae</taxon>
        <taxon>Tolypocladium</taxon>
    </lineage>
</organism>
<feature type="region of interest" description="Disordered" evidence="1">
    <location>
        <begin position="242"/>
        <end position="279"/>
    </location>
</feature>
<dbReference type="GO" id="GO:0009117">
    <property type="term" value="P:nucleotide metabolic process"/>
    <property type="evidence" value="ECO:0007669"/>
    <property type="project" value="InterPro"/>
</dbReference>
<feature type="region of interest" description="Disordered" evidence="1">
    <location>
        <begin position="41"/>
        <end position="138"/>
    </location>
</feature>
<dbReference type="STRING" id="45235.A0A2K3Q5L2"/>
<dbReference type="AlphaFoldDB" id="A0A2K3Q5L2"/>
<keyword evidence="2" id="KW-0732">Signal</keyword>
<name>A0A2K3Q5L2_9HYPO</name>
<feature type="signal peptide" evidence="2">
    <location>
        <begin position="1"/>
        <end position="28"/>
    </location>
</feature>
<feature type="chain" id="PRO_5014345699" evidence="2">
    <location>
        <begin position="29"/>
        <end position="816"/>
    </location>
</feature>
<feature type="region of interest" description="Disordered" evidence="1">
    <location>
        <begin position="291"/>
        <end position="364"/>
    </location>
</feature>
<feature type="region of interest" description="Disordered" evidence="1">
    <location>
        <begin position="446"/>
        <end position="477"/>
    </location>
</feature>
<dbReference type="InterPro" id="IPR019200">
    <property type="entry name" value="ATP_adenylylTrfase_C"/>
</dbReference>
<evidence type="ECO:0000259" key="4">
    <source>
        <dbReference type="Pfam" id="PF19327"/>
    </source>
</evidence>
<feature type="compositionally biased region" description="Gly residues" evidence="1">
    <location>
        <begin position="265"/>
        <end position="274"/>
    </location>
</feature>
<evidence type="ECO:0000259" key="3">
    <source>
        <dbReference type="Pfam" id="PF09830"/>
    </source>
</evidence>
<gene>
    <name evidence="5" type="ORF">TCAP_07057</name>
</gene>
<reference evidence="5 6" key="1">
    <citation type="submission" date="2017-08" db="EMBL/GenBank/DDBJ databases">
        <title>Harnessing the power of phylogenomics to disentangle the directionality and signatures of interkingdom host jumping in the parasitic fungal genus Tolypocladium.</title>
        <authorList>
            <person name="Quandt C.A."/>
            <person name="Patterson W."/>
            <person name="Spatafora J.W."/>
        </authorList>
    </citation>
    <scope>NUCLEOTIDE SEQUENCE [LARGE SCALE GENOMIC DNA]</scope>
    <source>
        <strain evidence="5 6">CBS 113982</strain>
    </source>
</reference>
<dbReference type="Pfam" id="PF09830">
    <property type="entry name" value="ATP_transf"/>
    <property type="match status" value="1"/>
</dbReference>
<feature type="compositionally biased region" description="Gly residues" evidence="1">
    <location>
        <begin position="336"/>
        <end position="355"/>
    </location>
</feature>
<dbReference type="InterPro" id="IPR043171">
    <property type="entry name" value="Ap4A_phos1/2-like"/>
</dbReference>